<reference evidence="1 2" key="1">
    <citation type="submission" date="2021-03" db="EMBL/GenBank/DDBJ databases">
        <title>Sequencing the genomes of 1000 actinobacteria strains.</title>
        <authorList>
            <person name="Klenk H.-P."/>
        </authorList>
    </citation>
    <scope>NUCLEOTIDE SEQUENCE [LARGE SCALE GENOMIC DNA]</scope>
    <source>
        <strain evidence="1 2">DSM 45256</strain>
    </source>
</reference>
<dbReference type="EMBL" id="JAGINU010000001">
    <property type="protein sequence ID" value="MBP2369573.1"/>
    <property type="molecule type" value="Genomic_DNA"/>
</dbReference>
<accession>A0ABS4W0E9</accession>
<gene>
    <name evidence="1" type="ORF">JOF36_005269</name>
</gene>
<evidence type="ECO:0000313" key="2">
    <source>
        <dbReference type="Proteomes" id="UP001519295"/>
    </source>
</evidence>
<proteinExistence type="predicted"/>
<protein>
    <submittedName>
        <fullName evidence="1">Uncharacterized protein</fullName>
    </submittedName>
</protein>
<name>A0ABS4W0E9_9PSEU</name>
<organism evidence="1 2">
    <name type="scientific">Pseudonocardia parietis</name>
    <dbReference type="NCBI Taxonomy" id="570936"/>
    <lineage>
        <taxon>Bacteria</taxon>
        <taxon>Bacillati</taxon>
        <taxon>Actinomycetota</taxon>
        <taxon>Actinomycetes</taxon>
        <taxon>Pseudonocardiales</taxon>
        <taxon>Pseudonocardiaceae</taxon>
        <taxon>Pseudonocardia</taxon>
    </lineage>
</organism>
<keyword evidence="2" id="KW-1185">Reference proteome</keyword>
<evidence type="ECO:0000313" key="1">
    <source>
        <dbReference type="EMBL" id="MBP2369573.1"/>
    </source>
</evidence>
<sequence length="87" mass="9387">MCAQCRAPNAREDWFAAGAPDSLAGRRRARSDLARAATTLLAGHGLRVDAPPGAMALHLRTPTGRSAIVHRLDEVVEAARRLTVRMM</sequence>
<comment type="caution">
    <text evidence="1">The sequence shown here is derived from an EMBL/GenBank/DDBJ whole genome shotgun (WGS) entry which is preliminary data.</text>
</comment>
<dbReference type="Proteomes" id="UP001519295">
    <property type="component" value="Unassembled WGS sequence"/>
</dbReference>